<dbReference type="Pfam" id="PF03151">
    <property type="entry name" value="TPT"/>
    <property type="match status" value="1"/>
</dbReference>
<comment type="caution">
    <text evidence="11">The sequence shown here is derived from an EMBL/GenBank/DDBJ whole genome shotgun (WGS) entry which is preliminary data.</text>
</comment>
<feature type="transmembrane region" description="Helical" evidence="9">
    <location>
        <begin position="233"/>
        <end position="253"/>
    </location>
</feature>
<feature type="transmembrane region" description="Helical" evidence="9">
    <location>
        <begin position="173"/>
        <end position="190"/>
    </location>
</feature>
<name>A0A9X0B7L8_9EURO</name>
<accession>A0A9X0B7L8</accession>
<feature type="transmembrane region" description="Helical" evidence="9">
    <location>
        <begin position="273"/>
        <end position="295"/>
    </location>
</feature>
<dbReference type="InterPro" id="IPR050186">
    <property type="entry name" value="TPT_transporter"/>
</dbReference>
<evidence type="ECO:0000259" key="10">
    <source>
        <dbReference type="Pfam" id="PF03151"/>
    </source>
</evidence>
<evidence type="ECO:0000256" key="6">
    <source>
        <dbReference type="ARBA" id="ARBA00022824"/>
    </source>
</evidence>
<keyword evidence="8 9" id="KW-0472">Membrane</keyword>
<keyword evidence="5 9" id="KW-0812">Transmembrane</keyword>
<feature type="transmembrane region" description="Helical" evidence="9">
    <location>
        <begin position="196"/>
        <end position="217"/>
    </location>
</feature>
<dbReference type="OrthoDB" id="10261634at2759"/>
<keyword evidence="7 9" id="KW-1133">Transmembrane helix</keyword>
<evidence type="ECO:0000256" key="4">
    <source>
        <dbReference type="ARBA" id="ARBA00011182"/>
    </source>
</evidence>
<feature type="transmembrane region" description="Helical" evidence="9">
    <location>
        <begin position="120"/>
        <end position="140"/>
    </location>
</feature>
<feature type="transmembrane region" description="Helical" evidence="9">
    <location>
        <begin position="307"/>
        <end position="329"/>
    </location>
</feature>
<evidence type="ECO:0000256" key="3">
    <source>
        <dbReference type="ARBA" id="ARBA00010425"/>
    </source>
</evidence>
<comment type="subcellular location">
    <subcellularLocation>
        <location evidence="2">Endoplasmic reticulum membrane</location>
        <topology evidence="2">Multi-pass membrane protein</topology>
    </subcellularLocation>
</comment>
<dbReference type="InterPro" id="IPR037185">
    <property type="entry name" value="EmrE-like"/>
</dbReference>
<comment type="similarity">
    <text evidence="3">Belongs to the TPT transporter family. SLC35D subfamily.</text>
</comment>
<feature type="transmembrane region" description="Helical" evidence="9">
    <location>
        <begin position="335"/>
        <end position="354"/>
    </location>
</feature>
<feature type="domain" description="Sugar phosphate transporter" evidence="10">
    <location>
        <begin position="67"/>
        <end position="352"/>
    </location>
</feature>
<dbReference type="RefSeq" id="XP_056561695.1">
    <property type="nucleotide sequence ID" value="XM_056694966.1"/>
</dbReference>
<evidence type="ECO:0000256" key="9">
    <source>
        <dbReference type="SAM" id="Phobius"/>
    </source>
</evidence>
<dbReference type="GeneID" id="81434143"/>
<dbReference type="GO" id="GO:0005789">
    <property type="term" value="C:endoplasmic reticulum membrane"/>
    <property type="evidence" value="ECO:0007669"/>
    <property type="project" value="UniProtKB-SubCell"/>
</dbReference>
<proteinExistence type="inferred from homology"/>
<reference evidence="11" key="1">
    <citation type="submission" date="2022-11" db="EMBL/GenBank/DDBJ databases">
        <authorList>
            <person name="Petersen C."/>
        </authorList>
    </citation>
    <scope>NUCLEOTIDE SEQUENCE</scope>
    <source>
        <strain evidence="11">IBT 29864</strain>
    </source>
</reference>
<dbReference type="Proteomes" id="UP001147782">
    <property type="component" value="Unassembled WGS sequence"/>
</dbReference>
<feature type="transmembrane region" description="Helical" evidence="9">
    <location>
        <begin position="58"/>
        <end position="79"/>
    </location>
</feature>
<evidence type="ECO:0000256" key="2">
    <source>
        <dbReference type="ARBA" id="ARBA00004477"/>
    </source>
</evidence>
<organism evidence="11 12">
    <name type="scientific">Penicillium cataractarum</name>
    <dbReference type="NCBI Taxonomy" id="2100454"/>
    <lineage>
        <taxon>Eukaryota</taxon>
        <taxon>Fungi</taxon>
        <taxon>Dikarya</taxon>
        <taxon>Ascomycota</taxon>
        <taxon>Pezizomycotina</taxon>
        <taxon>Eurotiomycetes</taxon>
        <taxon>Eurotiomycetidae</taxon>
        <taxon>Eurotiales</taxon>
        <taxon>Aspergillaceae</taxon>
        <taxon>Penicillium</taxon>
    </lineage>
</organism>
<evidence type="ECO:0000256" key="7">
    <source>
        <dbReference type="ARBA" id="ARBA00022989"/>
    </source>
</evidence>
<dbReference type="AlphaFoldDB" id="A0A9X0B7L8"/>
<dbReference type="EMBL" id="JAPZBS010000001">
    <property type="protein sequence ID" value="KAJ5390967.1"/>
    <property type="molecule type" value="Genomic_DNA"/>
</dbReference>
<gene>
    <name evidence="11" type="ORF">N7496_002035</name>
</gene>
<comment type="function">
    <text evidence="1">Involved in the import of GDP-mannose from the cytoplasm into the Golgi lumen.</text>
</comment>
<protein>
    <submittedName>
        <fullName evidence="11">Drug/metabolite transporter</fullName>
    </submittedName>
</protein>
<dbReference type="SUPFAM" id="SSF103481">
    <property type="entry name" value="Multidrug resistance efflux transporter EmrE"/>
    <property type="match status" value="1"/>
</dbReference>
<dbReference type="InterPro" id="IPR004853">
    <property type="entry name" value="Sugar_P_trans_dom"/>
</dbReference>
<evidence type="ECO:0000256" key="8">
    <source>
        <dbReference type="ARBA" id="ARBA00023136"/>
    </source>
</evidence>
<feature type="transmembrane region" description="Helical" evidence="9">
    <location>
        <begin position="85"/>
        <end position="108"/>
    </location>
</feature>
<evidence type="ECO:0000313" key="11">
    <source>
        <dbReference type="EMBL" id="KAJ5390967.1"/>
    </source>
</evidence>
<reference evidence="11" key="2">
    <citation type="journal article" date="2023" name="IMA Fungus">
        <title>Comparative genomic study of the Penicillium genus elucidates a diverse pangenome and 15 lateral gene transfer events.</title>
        <authorList>
            <person name="Petersen C."/>
            <person name="Sorensen T."/>
            <person name="Nielsen M.R."/>
            <person name="Sondergaard T.E."/>
            <person name="Sorensen J.L."/>
            <person name="Fitzpatrick D.A."/>
            <person name="Frisvad J.C."/>
            <person name="Nielsen K.L."/>
        </authorList>
    </citation>
    <scope>NUCLEOTIDE SEQUENCE</scope>
    <source>
        <strain evidence="11">IBT 29864</strain>
    </source>
</reference>
<comment type="subunit">
    <text evidence="4">Homooligomer.</text>
</comment>
<evidence type="ECO:0000313" key="12">
    <source>
        <dbReference type="Proteomes" id="UP001147782"/>
    </source>
</evidence>
<dbReference type="PANTHER" id="PTHR11132">
    <property type="entry name" value="SOLUTE CARRIER FAMILY 35"/>
    <property type="match status" value="1"/>
</dbReference>
<evidence type="ECO:0000256" key="5">
    <source>
        <dbReference type="ARBA" id="ARBA00022692"/>
    </source>
</evidence>
<sequence length="365" mass="39860">MSYSKQEDGEVAMKLLPESSPRASMSSTVADDLEANNKEAIDHTPVELEYQTSMGVKYAWLCALLVFGMLLTVHNKFILEKFPCPWLLTGIHSIFSGIGTFILLKLGYFKLSKLSHRDHLVLIAYSVLFSVNIFFSNYSLSLVSLAFFQIIRNTSPIFTVLLEKLFFSRSYRLATYIALVPIVLGAGLTASGDFQFTVFGLIISVIGVLLGVLKIIVTNRLMTGSLALPSLELIYRMSIYASIQTIVIGVYAGELSNLDPSTLWRTDANDESTIPVTSTALSLLGNGLLALLLNISSFQANKVAGSLAITVWGNVRQTLTLILGILFLGDFNLNIQTGAGIVLVVVGCAFYSKAELDSKKDNNRG</sequence>
<evidence type="ECO:0000256" key="1">
    <source>
        <dbReference type="ARBA" id="ARBA00003420"/>
    </source>
</evidence>
<keyword evidence="6" id="KW-0256">Endoplasmic reticulum</keyword>
<keyword evidence="12" id="KW-1185">Reference proteome</keyword>